<accession>A0A1Y2ESG1</accession>
<evidence type="ECO:0000313" key="10">
    <source>
        <dbReference type="Proteomes" id="UP000193467"/>
    </source>
</evidence>
<dbReference type="Proteomes" id="UP000193467">
    <property type="component" value="Unassembled WGS sequence"/>
</dbReference>
<dbReference type="EMBL" id="MCGR01000041">
    <property type="protein sequence ID" value="ORY74528.1"/>
    <property type="molecule type" value="Genomic_DNA"/>
</dbReference>
<feature type="transmembrane region" description="Helical" evidence="7">
    <location>
        <begin position="129"/>
        <end position="152"/>
    </location>
</feature>
<keyword evidence="4 7" id="KW-0812">Transmembrane</keyword>
<keyword evidence="10" id="KW-1185">Reference proteome</keyword>
<evidence type="ECO:0000256" key="1">
    <source>
        <dbReference type="ARBA" id="ARBA00004141"/>
    </source>
</evidence>
<feature type="transmembrane region" description="Helical" evidence="7">
    <location>
        <begin position="389"/>
        <end position="408"/>
    </location>
</feature>
<comment type="subcellular location">
    <subcellularLocation>
        <location evidence="1">Membrane</location>
        <topology evidence="1">Multi-pass membrane protein</topology>
    </subcellularLocation>
</comment>
<keyword evidence="6 7" id="KW-0472">Membrane</keyword>
<dbReference type="GO" id="GO:0016020">
    <property type="term" value="C:membrane"/>
    <property type="evidence" value="ECO:0007669"/>
    <property type="project" value="UniProtKB-SubCell"/>
</dbReference>
<evidence type="ECO:0000256" key="6">
    <source>
        <dbReference type="ARBA" id="ARBA00023136"/>
    </source>
</evidence>
<dbReference type="InterPro" id="IPR036259">
    <property type="entry name" value="MFS_trans_sf"/>
</dbReference>
<dbReference type="Pfam" id="PF00083">
    <property type="entry name" value="Sugar_tr"/>
    <property type="match status" value="1"/>
</dbReference>
<dbReference type="InterPro" id="IPR050360">
    <property type="entry name" value="MFS_Sugar_Transporters"/>
</dbReference>
<feature type="transmembrane region" description="Helical" evidence="7">
    <location>
        <begin position="429"/>
        <end position="449"/>
    </location>
</feature>
<dbReference type="PROSITE" id="PS00216">
    <property type="entry name" value="SUGAR_TRANSPORT_1"/>
    <property type="match status" value="1"/>
</dbReference>
<dbReference type="Gene3D" id="1.20.1250.20">
    <property type="entry name" value="MFS general substrate transporter like domains"/>
    <property type="match status" value="1"/>
</dbReference>
<evidence type="ECO:0000259" key="8">
    <source>
        <dbReference type="PROSITE" id="PS50850"/>
    </source>
</evidence>
<comment type="similarity">
    <text evidence="2">Belongs to the major facilitator superfamily. Sugar transporter (TC 2.A.1.1) family.</text>
</comment>
<dbReference type="GO" id="GO:0005351">
    <property type="term" value="F:carbohydrate:proton symporter activity"/>
    <property type="evidence" value="ECO:0007669"/>
    <property type="project" value="TreeGrafter"/>
</dbReference>
<dbReference type="InterPro" id="IPR020846">
    <property type="entry name" value="MFS_dom"/>
</dbReference>
<evidence type="ECO:0000256" key="4">
    <source>
        <dbReference type="ARBA" id="ARBA00022692"/>
    </source>
</evidence>
<dbReference type="InterPro" id="IPR005829">
    <property type="entry name" value="Sugar_transporter_CS"/>
</dbReference>
<feature type="transmembrane region" description="Helical" evidence="7">
    <location>
        <begin position="198"/>
        <end position="218"/>
    </location>
</feature>
<evidence type="ECO:0000256" key="7">
    <source>
        <dbReference type="SAM" id="Phobius"/>
    </source>
</evidence>
<sequence>MSNVPGAFAHIPNDLTTGGGKWWKNAGVLKLNFFISVVYVAQALNGYDSSLIGGFQALPSWKAALGNPSRSAIGIMNASFYIAGLLTAPIASYVSDRWGRKWCIRYSALAALLGTILGSIAGVDGADGYGLFTASRVIFGSGISFSLMISPIMLQELPHPSQRVVIAGLFNANYAVGAFLAAWVAFGCSYISNAYAFKIPYILQAPMALYCLIAIQFVPETPRWLMSKGREEEAMAFLVKYHGNGDPQDELVLFEFQEMKEAIREEKERHQDSWSQLFATKGNRHRLAIVFLIVSCQNFSGTAIISVYYTQILTLVGITGAQKQTGINAGLTAFTCVAAIIGATFVNRLRRRTMLMGSWAALILVNVGFVVSAARYVQTGATSAAYTNVVMLWLYDFCFFFVCGPLFFSYQTECLSYSVRAKGMMIWGITAKVISVFNSYVNSIAIGAIGWKYYLVYTCTLTLQLVCMYLVAVETSGYTLEEIAVLFDGENSTAPHVEVAQYEQSTHEKKKVGDAQVVDVSATSSKV</sequence>
<gene>
    <name evidence="9" type="ORF">BCR35DRAFT_333370</name>
</gene>
<feature type="transmembrane region" description="Helical" evidence="7">
    <location>
        <begin position="164"/>
        <end position="186"/>
    </location>
</feature>
<feature type="transmembrane region" description="Helical" evidence="7">
    <location>
        <begin position="329"/>
        <end position="347"/>
    </location>
</feature>
<dbReference type="AlphaFoldDB" id="A0A1Y2ESG1"/>
<feature type="transmembrane region" description="Helical" evidence="7">
    <location>
        <begin position="72"/>
        <end position="94"/>
    </location>
</feature>
<evidence type="ECO:0000256" key="5">
    <source>
        <dbReference type="ARBA" id="ARBA00022989"/>
    </source>
</evidence>
<keyword evidence="3" id="KW-0813">Transport</keyword>
<feature type="transmembrane region" description="Helical" evidence="7">
    <location>
        <begin position="106"/>
        <end position="123"/>
    </location>
</feature>
<evidence type="ECO:0000313" key="9">
    <source>
        <dbReference type="EMBL" id="ORY74528.1"/>
    </source>
</evidence>
<dbReference type="OrthoDB" id="6133115at2759"/>
<evidence type="ECO:0000256" key="3">
    <source>
        <dbReference type="ARBA" id="ARBA00022448"/>
    </source>
</evidence>
<keyword evidence="5 7" id="KW-1133">Transmembrane helix</keyword>
<organism evidence="9 10">
    <name type="scientific">Leucosporidium creatinivorum</name>
    <dbReference type="NCBI Taxonomy" id="106004"/>
    <lineage>
        <taxon>Eukaryota</taxon>
        <taxon>Fungi</taxon>
        <taxon>Dikarya</taxon>
        <taxon>Basidiomycota</taxon>
        <taxon>Pucciniomycotina</taxon>
        <taxon>Microbotryomycetes</taxon>
        <taxon>Leucosporidiales</taxon>
        <taxon>Leucosporidium</taxon>
    </lineage>
</organism>
<proteinExistence type="inferred from homology"/>
<reference evidence="9 10" key="1">
    <citation type="submission" date="2016-07" db="EMBL/GenBank/DDBJ databases">
        <title>Pervasive Adenine N6-methylation of Active Genes in Fungi.</title>
        <authorList>
            <consortium name="DOE Joint Genome Institute"/>
            <person name="Mondo S.J."/>
            <person name="Dannebaum R.O."/>
            <person name="Kuo R.C."/>
            <person name="Labutti K."/>
            <person name="Haridas S."/>
            <person name="Kuo A."/>
            <person name="Salamov A."/>
            <person name="Ahrendt S.R."/>
            <person name="Lipzen A."/>
            <person name="Sullivan W."/>
            <person name="Andreopoulos W.B."/>
            <person name="Clum A."/>
            <person name="Lindquist E."/>
            <person name="Daum C."/>
            <person name="Ramamoorthy G.K."/>
            <person name="Gryganskyi A."/>
            <person name="Culley D."/>
            <person name="Magnuson J.K."/>
            <person name="James T.Y."/>
            <person name="O'Malley M.A."/>
            <person name="Stajich J.E."/>
            <person name="Spatafora J.W."/>
            <person name="Visel A."/>
            <person name="Grigoriev I.V."/>
        </authorList>
    </citation>
    <scope>NUCLEOTIDE SEQUENCE [LARGE SCALE GENOMIC DNA]</scope>
    <source>
        <strain evidence="9 10">62-1032</strain>
    </source>
</reference>
<evidence type="ECO:0000256" key="2">
    <source>
        <dbReference type="ARBA" id="ARBA00010992"/>
    </source>
</evidence>
<name>A0A1Y2ESG1_9BASI</name>
<comment type="caution">
    <text evidence="9">The sequence shown here is derived from an EMBL/GenBank/DDBJ whole genome shotgun (WGS) entry which is preliminary data.</text>
</comment>
<dbReference type="FunFam" id="1.20.1250.20:FF:000134">
    <property type="entry name" value="MFS sugar transporter protein"/>
    <property type="match status" value="1"/>
</dbReference>
<dbReference type="PANTHER" id="PTHR48022:SF64">
    <property type="entry name" value="MAJOR FACILITATOR SUPERFAMILY (MFS) PROFILE DOMAIN-CONTAINING PROTEIN"/>
    <property type="match status" value="1"/>
</dbReference>
<dbReference type="InterPro" id="IPR005828">
    <property type="entry name" value="MFS_sugar_transport-like"/>
</dbReference>
<dbReference type="InParanoid" id="A0A1Y2ESG1"/>
<dbReference type="SUPFAM" id="SSF103473">
    <property type="entry name" value="MFS general substrate transporter"/>
    <property type="match status" value="1"/>
</dbReference>
<dbReference type="PANTHER" id="PTHR48022">
    <property type="entry name" value="PLASTIDIC GLUCOSE TRANSPORTER 4"/>
    <property type="match status" value="1"/>
</dbReference>
<feature type="transmembrane region" description="Helical" evidence="7">
    <location>
        <begin position="359"/>
        <end position="377"/>
    </location>
</feature>
<protein>
    <submittedName>
        <fullName evidence="9">General substrate transporter</fullName>
    </submittedName>
</protein>
<feature type="domain" description="Major facilitator superfamily (MFS) profile" evidence="8">
    <location>
        <begin position="34"/>
        <end position="476"/>
    </location>
</feature>
<feature type="transmembrane region" description="Helical" evidence="7">
    <location>
        <begin position="455"/>
        <end position="473"/>
    </location>
</feature>
<dbReference type="PROSITE" id="PS50850">
    <property type="entry name" value="MFS"/>
    <property type="match status" value="1"/>
</dbReference>
<feature type="transmembrane region" description="Helical" evidence="7">
    <location>
        <begin position="287"/>
        <end position="309"/>
    </location>
</feature>